<keyword evidence="3" id="KW-1185">Reference proteome</keyword>
<evidence type="ECO:0000313" key="3">
    <source>
        <dbReference type="Proteomes" id="UP001201812"/>
    </source>
</evidence>
<name>A0AAD4R3Y4_9BILA</name>
<comment type="caution">
    <text evidence="2">The sequence shown here is derived from an EMBL/GenBank/DDBJ whole genome shotgun (WGS) entry which is preliminary data.</text>
</comment>
<feature type="compositionally biased region" description="Basic and acidic residues" evidence="1">
    <location>
        <begin position="10"/>
        <end position="30"/>
    </location>
</feature>
<evidence type="ECO:0000256" key="1">
    <source>
        <dbReference type="SAM" id="MobiDB-lite"/>
    </source>
</evidence>
<feature type="compositionally biased region" description="Basic residues" evidence="1">
    <location>
        <begin position="113"/>
        <end position="124"/>
    </location>
</feature>
<evidence type="ECO:0000313" key="2">
    <source>
        <dbReference type="EMBL" id="KAI1708321.1"/>
    </source>
</evidence>
<proteinExistence type="predicted"/>
<feature type="compositionally biased region" description="Acidic residues" evidence="1">
    <location>
        <begin position="136"/>
        <end position="149"/>
    </location>
</feature>
<feature type="region of interest" description="Disordered" evidence="1">
    <location>
        <begin position="1"/>
        <end position="162"/>
    </location>
</feature>
<sequence>MTSRKGKVAGQREKSNDECFEVERILDMKTFRNNKRRFLMPKRAPKRQSPQKELEKEDKNNAESDENKSQPNKSKASQESMAKQTSTKKGQEKKNDNDAESDDSENDPVPAKSKTRNGLPRKKSLMSYTKPKSDEDSCESVDMSDESDVIEPRKMKSKNGPNHKTPVVIINWRYADSAPEAAGGSELMQHVPLAEAKVFTLMLILKAWWGNSINAKEGFIEALSKFSSKRESPATVSCCFPAARIRCCLSNEGNECAQLGNSRK</sequence>
<reference evidence="2" key="1">
    <citation type="submission" date="2022-01" db="EMBL/GenBank/DDBJ databases">
        <title>Genome Sequence Resource for Two Populations of Ditylenchus destructor, the Migratory Endoparasitic Phytonematode.</title>
        <authorList>
            <person name="Zhang H."/>
            <person name="Lin R."/>
            <person name="Xie B."/>
        </authorList>
    </citation>
    <scope>NUCLEOTIDE SEQUENCE</scope>
    <source>
        <strain evidence="2">BazhouSP</strain>
    </source>
</reference>
<feature type="compositionally biased region" description="Basic residues" evidence="1">
    <location>
        <begin position="32"/>
        <end position="46"/>
    </location>
</feature>
<organism evidence="2 3">
    <name type="scientific">Ditylenchus destructor</name>
    <dbReference type="NCBI Taxonomy" id="166010"/>
    <lineage>
        <taxon>Eukaryota</taxon>
        <taxon>Metazoa</taxon>
        <taxon>Ecdysozoa</taxon>
        <taxon>Nematoda</taxon>
        <taxon>Chromadorea</taxon>
        <taxon>Rhabditida</taxon>
        <taxon>Tylenchina</taxon>
        <taxon>Tylenchomorpha</taxon>
        <taxon>Sphaerularioidea</taxon>
        <taxon>Anguinidae</taxon>
        <taxon>Anguininae</taxon>
        <taxon>Ditylenchus</taxon>
    </lineage>
</organism>
<dbReference type="EMBL" id="JAKKPZ010000036">
    <property type="protein sequence ID" value="KAI1708321.1"/>
    <property type="molecule type" value="Genomic_DNA"/>
</dbReference>
<accession>A0AAD4R3Y4</accession>
<feature type="compositionally biased region" description="Basic and acidic residues" evidence="1">
    <location>
        <begin position="50"/>
        <end position="68"/>
    </location>
</feature>
<feature type="compositionally biased region" description="Polar residues" evidence="1">
    <location>
        <begin position="69"/>
        <end position="88"/>
    </location>
</feature>
<dbReference type="AlphaFoldDB" id="A0AAD4R3Y4"/>
<dbReference type="Proteomes" id="UP001201812">
    <property type="component" value="Unassembled WGS sequence"/>
</dbReference>
<gene>
    <name evidence="2" type="ORF">DdX_12001</name>
</gene>
<protein>
    <submittedName>
        <fullName evidence="2">Uncharacterized protein</fullName>
    </submittedName>
</protein>